<protein>
    <recommendedName>
        <fullName evidence="3">Sperm tail PG-rich repeat containing 2</fullName>
    </recommendedName>
</protein>
<reference evidence="1" key="3">
    <citation type="submission" date="2025-09" db="UniProtKB">
        <authorList>
            <consortium name="Ensembl"/>
        </authorList>
    </citation>
    <scope>IDENTIFICATION</scope>
</reference>
<dbReference type="Pfam" id="PF07004">
    <property type="entry name" value="SHIPPO-rpt"/>
    <property type="match status" value="5"/>
</dbReference>
<evidence type="ECO:0000313" key="2">
    <source>
        <dbReference type="Proteomes" id="UP000007648"/>
    </source>
</evidence>
<keyword evidence="2" id="KW-1185">Reference proteome</keyword>
<evidence type="ECO:0008006" key="3">
    <source>
        <dbReference type="Google" id="ProtNLM"/>
    </source>
</evidence>
<dbReference type="InterPro" id="IPR010736">
    <property type="entry name" value="SHIPPO-rpt"/>
</dbReference>
<dbReference type="AlphaFoldDB" id="A0A7N4PL68"/>
<reference evidence="1" key="2">
    <citation type="submission" date="2025-08" db="UniProtKB">
        <authorList>
            <consortium name="Ensembl"/>
        </authorList>
    </citation>
    <scope>IDENTIFICATION</scope>
</reference>
<proteinExistence type="predicted"/>
<dbReference type="PANTHER" id="PTHR21580:SF60">
    <property type="entry name" value="SPERM-TAIL PG-RICH REPEAT-CONTAINING PROTEIN 2"/>
    <property type="match status" value="1"/>
</dbReference>
<accession>A0A7N4PL68</accession>
<sequence>MYDRAPREITLANATSTDVHVGPGSYQVPFQKQFVSDGYAPFLSFVSRESAFVTPFTEDDAPGPAHYNIKKIKCNVKGGLSLKNREARFKKFDSGNPGPGYYEQACTGGVGMIDWKLSDPRQRYDLKTSKKFKAFKNVYAPSIPSPGQSHGYNIKEDGSILKQSPPPLDKTLGPAFYKPLFDASDSTSKYKGVHFGNLSGRRDLPILEGPGPGEYDIPQESTLHYENVNIKKEDKLKSCPFLPRYHEVLVLQERKKGVPGPGKYDIKSQFKNVEDDISSINEIHPAFLSQCQRFIPVKSVTPAPGTYNDHRTALATLKKLPAQKKTPFGRTSVRFTQMSNVEDTPGPGCYDISKNISFDPVKSSYVEGTKKSAFGSSTPRKFQLIKEEDYGLLGPVDYQITELPEESSERKKDSGALLSNLERESKVPDVPPPGHYDIQKSFEKSYGRPKYMPPRTCIARIKHNSFLSSAPRSFEIKKDGPGPASYNPIFKTCPKLSLFLKKEKRFVEPKNITPGPGTYKLSPIFRDTVLKGTFNATLRNPLLWKEVENVSRIQSPKLQFQLGSKSAILK</sequence>
<name>A0A7N4PL68_SARHA</name>
<dbReference type="Proteomes" id="UP000007648">
    <property type="component" value="Unassembled WGS sequence"/>
</dbReference>
<dbReference type="GeneTree" id="ENSGT00390000001063"/>
<evidence type="ECO:0000313" key="1">
    <source>
        <dbReference type="Ensembl" id="ENSSHAP00000040165.1"/>
    </source>
</evidence>
<gene>
    <name evidence="1" type="primary">STPG2</name>
</gene>
<organism evidence="1 2">
    <name type="scientific">Sarcophilus harrisii</name>
    <name type="common">Tasmanian devil</name>
    <name type="synonym">Sarcophilus laniarius</name>
    <dbReference type="NCBI Taxonomy" id="9305"/>
    <lineage>
        <taxon>Eukaryota</taxon>
        <taxon>Metazoa</taxon>
        <taxon>Chordata</taxon>
        <taxon>Craniata</taxon>
        <taxon>Vertebrata</taxon>
        <taxon>Euteleostomi</taxon>
        <taxon>Mammalia</taxon>
        <taxon>Metatheria</taxon>
        <taxon>Dasyuromorphia</taxon>
        <taxon>Dasyuridae</taxon>
        <taxon>Sarcophilus</taxon>
    </lineage>
</organism>
<dbReference type="InterPro" id="IPR051291">
    <property type="entry name" value="CIMAP"/>
</dbReference>
<dbReference type="PANTHER" id="PTHR21580">
    <property type="entry name" value="SHIPPO-1-RELATED"/>
    <property type="match status" value="1"/>
</dbReference>
<dbReference type="Ensembl" id="ENSSHAT00000042186.1">
    <property type="protein sequence ID" value="ENSSHAP00000040165.1"/>
    <property type="gene ID" value="ENSSHAG00000032013.1"/>
</dbReference>
<dbReference type="FunCoup" id="A0A7N4PL68">
    <property type="interactions" value="13"/>
</dbReference>
<reference evidence="1 2" key="1">
    <citation type="journal article" date="2011" name="Proc. Natl. Acad. Sci. U.S.A.">
        <title>Genetic diversity and population structure of the endangered marsupial Sarcophilus harrisii (Tasmanian devil).</title>
        <authorList>
            <person name="Miller W."/>
            <person name="Hayes V.M."/>
            <person name="Ratan A."/>
            <person name="Petersen D.C."/>
            <person name="Wittekindt N.E."/>
            <person name="Miller J."/>
            <person name="Walenz B."/>
            <person name="Knight J."/>
            <person name="Qi J."/>
            <person name="Zhao F."/>
            <person name="Wang Q."/>
            <person name="Bedoya-Reina O.C."/>
            <person name="Katiyar N."/>
            <person name="Tomsho L.P."/>
            <person name="Kasson L.M."/>
            <person name="Hardie R.A."/>
            <person name="Woodbridge P."/>
            <person name="Tindall E.A."/>
            <person name="Bertelsen M.F."/>
            <person name="Dixon D."/>
            <person name="Pyecroft S."/>
            <person name="Helgen K.M."/>
            <person name="Lesk A.M."/>
            <person name="Pringle T.H."/>
            <person name="Patterson N."/>
            <person name="Zhang Y."/>
            <person name="Kreiss A."/>
            <person name="Woods G.M."/>
            <person name="Jones M.E."/>
            <person name="Schuster S.C."/>
        </authorList>
    </citation>
    <scope>NUCLEOTIDE SEQUENCE [LARGE SCALE GENOMIC DNA]</scope>
</reference>
<dbReference type="InParanoid" id="A0A7N4PL68"/>